<evidence type="ECO:0000256" key="4">
    <source>
        <dbReference type="ARBA" id="ARBA00022475"/>
    </source>
</evidence>
<feature type="transmembrane region" description="Helical" evidence="12">
    <location>
        <begin position="964"/>
        <end position="994"/>
    </location>
</feature>
<dbReference type="Gene3D" id="1.20.1560.10">
    <property type="entry name" value="ABC transporter type 1, transmembrane domain"/>
    <property type="match status" value="2"/>
</dbReference>
<feature type="transmembrane region" description="Helical" evidence="12">
    <location>
        <begin position="316"/>
        <end position="343"/>
    </location>
</feature>
<evidence type="ECO:0000256" key="11">
    <source>
        <dbReference type="SAM" id="MobiDB-lite"/>
    </source>
</evidence>
<dbReference type="SUPFAM" id="SSF90123">
    <property type="entry name" value="ABC transporter transmembrane region"/>
    <property type="match status" value="2"/>
</dbReference>
<evidence type="ECO:0000256" key="12">
    <source>
        <dbReference type="SAM" id="Phobius"/>
    </source>
</evidence>
<comment type="subcellular location">
    <subcellularLocation>
        <location evidence="1">Cell membrane</location>
        <topology evidence="1">Multi-pass membrane protein</topology>
    </subcellularLocation>
</comment>
<feature type="transmembrane region" description="Helical" evidence="12">
    <location>
        <begin position="419"/>
        <end position="441"/>
    </location>
</feature>
<dbReference type="CDD" id="cd03250">
    <property type="entry name" value="ABCC_MRP_domain1"/>
    <property type="match status" value="1"/>
</dbReference>
<dbReference type="PROSITE" id="PS50893">
    <property type="entry name" value="ABC_TRANSPORTER_2"/>
    <property type="match status" value="2"/>
</dbReference>
<feature type="domain" description="ABC transmembrane type-1" evidence="14">
    <location>
        <begin position="915"/>
        <end position="1197"/>
    </location>
</feature>
<evidence type="ECO:0000256" key="2">
    <source>
        <dbReference type="ARBA" id="ARBA00009726"/>
    </source>
</evidence>
<dbReference type="GO" id="GO:0005886">
    <property type="term" value="C:plasma membrane"/>
    <property type="evidence" value="ECO:0007669"/>
    <property type="project" value="UniProtKB-SubCell"/>
</dbReference>
<dbReference type="InterPro" id="IPR003593">
    <property type="entry name" value="AAA+_ATPase"/>
</dbReference>
<feature type="region of interest" description="Disordered" evidence="11">
    <location>
        <begin position="584"/>
        <end position="611"/>
    </location>
</feature>
<dbReference type="Pfam" id="PF00664">
    <property type="entry name" value="ABC_membrane"/>
    <property type="match status" value="2"/>
</dbReference>
<dbReference type="GO" id="GO:0016887">
    <property type="term" value="F:ATP hydrolysis activity"/>
    <property type="evidence" value="ECO:0007669"/>
    <property type="project" value="InterPro"/>
</dbReference>
<dbReference type="InterPro" id="IPR011527">
    <property type="entry name" value="ABC1_TM_dom"/>
</dbReference>
<feature type="region of interest" description="Disordered" evidence="11">
    <location>
        <begin position="870"/>
        <end position="894"/>
    </location>
</feature>
<evidence type="ECO:0000256" key="5">
    <source>
        <dbReference type="ARBA" id="ARBA00022692"/>
    </source>
</evidence>
<keyword evidence="4" id="KW-1003">Cell membrane</keyword>
<feature type="compositionally biased region" description="Low complexity" evidence="11">
    <location>
        <begin position="593"/>
        <end position="608"/>
    </location>
</feature>
<feature type="transmembrane region" description="Helical" evidence="12">
    <location>
        <begin position="281"/>
        <end position="304"/>
    </location>
</feature>
<dbReference type="PANTHER" id="PTHR24223">
    <property type="entry name" value="ATP-BINDING CASSETTE SUB-FAMILY C"/>
    <property type="match status" value="1"/>
</dbReference>
<dbReference type="InterPro" id="IPR050173">
    <property type="entry name" value="ABC_transporter_C-like"/>
</dbReference>
<feature type="transmembrane region" description="Helical" evidence="12">
    <location>
        <begin position="38"/>
        <end position="57"/>
    </location>
</feature>
<dbReference type="PANTHER" id="PTHR24223:SF399">
    <property type="entry name" value="ABC TRANSPORTER ATNG"/>
    <property type="match status" value="1"/>
</dbReference>
<feature type="transmembrane region" description="Helical" evidence="12">
    <location>
        <begin position="161"/>
        <end position="181"/>
    </location>
</feature>
<feature type="transmembrane region" description="Helical" evidence="12">
    <location>
        <begin position="105"/>
        <end position="124"/>
    </location>
</feature>
<dbReference type="CDD" id="cd03244">
    <property type="entry name" value="ABCC_MRP_domain2"/>
    <property type="match status" value="1"/>
</dbReference>
<feature type="transmembrane region" description="Helical" evidence="12">
    <location>
        <begin position="1056"/>
        <end position="1075"/>
    </location>
</feature>
<evidence type="ECO:0000256" key="8">
    <source>
        <dbReference type="ARBA" id="ARBA00022989"/>
    </source>
</evidence>
<dbReference type="FunFam" id="1.20.1560.10:FF:000055">
    <property type="entry name" value="ABC multidrug transporter (Eurofung)"/>
    <property type="match status" value="1"/>
</dbReference>
<keyword evidence="6" id="KW-0547">Nucleotide-binding</keyword>
<dbReference type="GO" id="GO:0005524">
    <property type="term" value="F:ATP binding"/>
    <property type="evidence" value="ECO:0007669"/>
    <property type="project" value="UniProtKB-KW"/>
</dbReference>
<accession>A0AAI9ZFI7</accession>
<dbReference type="CDD" id="cd18579">
    <property type="entry name" value="ABC_6TM_ABCC_D1"/>
    <property type="match status" value="1"/>
</dbReference>
<feature type="region of interest" description="Disordered" evidence="11">
    <location>
        <begin position="1210"/>
        <end position="1231"/>
    </location>
</feature>
<feature type="transmembrane region" description="Helical" evidence="12">
    <location>
        <begin position="136"/>
        <end position="155"/>
    </location>
</feature>
<feature type="domain" description="ABC transmembrane type-1" evidence="14">
    <location>
        <begin position="283"/>
        <end position="561"/>
    </location>
</feature>
<evidence type="ECO:0000256" key="9">
    <source>
        <dbReference type="ARBA" id="ARBA00023136"/>
    </source>
</evidence>
<evidence type="ECO:0000256" key="1">
    <source>
        <dbReference type="ARBA" id="ARBA00004651"/>
    </source>
</evidence>
<organism evidence="15 16">
    <name type="scientific">Colletotrichum phormii</name>
    <dbReference type="NCBI Taxonomy" id="359342"/>
    <lineage>
        <taxon>Eukaryota</taxon>
        <taxon>Fungi</taxon>
        <taxon>Dikarya</taxon>
        <taxon>Ascomycota</taxon>
        <taxon>Pezizomycotina</taxon>
        <taxon>Sordariomycetes</taxon>
        <taxon>Hypocreomycetidae</taxon>
        <taxon>Glomerellales</taxon>
        <taxon>Glomerellaceae</taxon>
        <taxon>Colletotrichum</taxon>
        <taxon>Colletotrichum acutatum species complex</taxon>
    </lineage>
</organism>
<dbReference type="InterPro" id="IPR003439">
    <property type="entry name" value="ABC_transporter-like_ATP-bd"/>
</dbReference>
<dbReference type="SMART" id="SM00382">
    <property type="entry name" value="AAA"/>
    <property type="match status" value="2"/>
</dbReference>
<keyword evidence="8 12" id="KW-1133">Transmembrane helix</keyword>
<feature type="domain" description="ABC transporter" evidence="13">
    <location>
        <begin position="1234"/>
        <end position="1465"/>
    </location>
</feature>
<evidence type="ECO:0000313" key="15">
    <source>
        <dbReference type="EMBL" id="KAK1623308.1"/>
    </source>
</evidence>
<dbReference type="InterPro" id="IPR036640">
    <property type="entry name" value="ABC1_TM_sf"/>
</dbReference>
<keyword evidence="5 12" id="KW-0812">Transmembrane</keyword>
<dbReference type="InterPro" id="IPR056227">
    <property type="entry name" value="TMD0_ABC"/>
</dbReference>
<name>A0AAI9ZFI7_9PEZI</name>
<reference evidence="15" key="1">
    <citation type="submission" date="2021-06" db="EMBL/GenBank/DDBJ databases">
        <title>Comparative genomics, transcriptomics and evolutionary studies reveal genomic signatures of adaptation to plant cell wall in hemibiotrophic fungi.</title>
        <authorList>
            <consortium name="DOE Joint Genome Institute"/>
            <person name="Baroncelli R."/>
            <person name="Diaz J.F."/>
            <person name="Benocci T."/>
            <person name="Peng M."/>
            <person name="Battaglia E."/>
            <person name="Haridas S."/>
            <person name="Andreopoulos W."/>
            <person name="Labutti K."/>
            <person name="Pangilinan J."/>
            <person name="Floch G.L."/>
            <person name="Makela M.R."/>
            <person name="Henrissat B."/>
            <person name="Grigoriev I.V."/>
            <person name="Crouch J.A."/>
            <person name="De Vries R.P."/>
            <person name="Sukno S.A."/>
            <person name="Thon M.R."/>
        </authorList>
    </citation>
    <scope>NUCLEOTIDE SEQUENCE</scope>
    <source>
        <strain evidence="15">CBS 102054</strain>
    </source>
</reference>
<feature type="compositionally biased region" description="Polar residues" evidence="11">
    <location>
        <begin position="873"/>
        <end position="889"/>
    </location>
</feature>
<gene>
    <name evidence="15" type="ORF">BDP81DRAFT_137756</name>
</gene>
<keyword evidence="10" id="KW-0325">Glycoprotein</keyword>
<dbReference type="Pfam" id="PF24357">
    <property type="entry name" value="TMD0_ABC"/>
    <property type="match status" value="1"/>
</dbReference>
<evidence type="ECO:0000259" key="13">
    <source>
        <dbReference type="PROSITE" id="PS50893"/>
    </source>
</evidence>
<dbReference type="CDD" id="cd18580">
    <property type="entry name" value="ABC_6TM_ABCC_D2"/>
    <property type="match status" value="1"/>
</dbReference>
<sequence length="1468" mass="159822">MATMATCASPGDPGDFAFGPVVNSCVRKFDFTLLFEDTILSILPSSIFIISAAWRILSRFSEQHKVAGNAFRLFKLAPILALTAISVALTALWACNTDLTLNRTAAIAAAALTTLDSIFVAALSYTEHSRSLSPSLLLSAFLALSTIFDAVHLRTLWVKSVGTPLVSLSTAAFALKFALLVQEEASKRRWIIDDSGECSSEETAGLFNRIGFHWLNSLLYKGYSSPLSIAKLPAIDRQLLSDSLWNRLGQKWKNSTKQGNHALLEAIFSALKWPILMPVPVYMILVGLQLAQPFMISTIMAYLASPVDHSEGQRNIGYGLIGAYGLVYICIAIVTAGCQHLVFRYATMMRGCLVLLIYEKTTSMSITGAEEAAAVTLMSTDVERIVNGMSKIHESWSTLLQMAVALALLYRQLGVVFMVPLGLFLLCAVGAGVLSGSAGAFQASWMAAIQKRVAVTSSVLGSTKGVKLSGFTDKMFQIIQDLRLKEIASAAKFRTMLLIIVTLSYSPGAISPVVTFGAYTAIAQKDHTTLDSNRIFTSLALLTLVTQPLNELFAHLPNIFASIACFGRIQSFLLSPETSAKSEVRSTSGKLDSTSSVSESQSGSSVCQESEKQPTAIVTSILDPLANGNAFEIRNAKFGWKADADPALADLTLDIPLGKLTMIVGPVASGKSTLLKAILGETLVAEGTIGRSSDSIAFCDQIPWLTNETLRRNVTGFSHFEASWYSTVIRACALEEDIVTFPDGDQVMVGSKGITLSGGQKQRVAIARAVYSRRDCILFDDVFSGLDFETQTRVFNNLFGISGLLRQRNVTALFVTHAVHTLPQADYIVTLDQTGTIASRGTFEELNKQPGYISKLGLITKEDAIQRDAAQDNGKSAFQPQQKDTATDSSVDEETQRLGDRSIYKYYFQATGLRSVIVFLILQIIWAFLTKFPEIWLSWWGEANDLHPNHETGKYMGVYTVLQVLSLVALAAVCRHVVLGMAVTSGITLHWILLEKALRAPLSFFATTNTGSIVNRFSQDIQLIDAELPIALLNVAANGLICIAQALMIIPASYQLIAVFPFLGGVLWIIQRFYLRTSRQLRFLELDAKAPMYSQFLETLSGLSTIRAFGWQKDLTTLMRDRLDISQRPMYLLYGIQRWLTLVLDLTVAALAIVLISVAVALRGRVGAGFAGVALYNIMGLSSAMKAAITTWTLLETSIGAVARVKTFAEQTPGESQAEEPQTPPESWPGSGAISLHNVTASYGEGMDNVLSKVSLTVLPGQKVGICGRSGSGKSSLLLTLLHLIDCSEGQIIIDGVDIATMPREVLRQRLNALPQEPPFFSGSIRLNCDPEGTTLDETITEALRAVGLWGLIEEKGGLDADFTDDLFSHGQKQVFCLARGILRPSKIVVMDEATSSVDVDTEKQMMNVIRERFADATIISVSHRLDTVLDFDKIVILDKGVIVEEGCPAELLGRASLFRTLYESFHN</sequence>
<feature type="transmembrane region" description="Helical" evidence="12">
    <location>
        <begin position="1139"/>
        <end position="1162"/>
    </location>
</feature>
<proteinExistence type="inferred from homology"/>
<dbReference type="SUPFAM" id="SSF52540">
    <property type="entry name" value="P-loop containing nucleoside triphosphate hydrolases"/>
    <property type="match status" value="2"/>
</dbReference>
<evidence type="ECO:0000313" key="16">
    <source>
        <dbReference type="Proteomes" id="UP001243989"/>
    </source>
</evidence>
<protein>
    <submittedName>
        <fullName evidence="15">ABC multidrug transporter</fullName>
    </submittedName>
</protein>
<feature type="domain" description="ABC transporter" evidence="13">
    <location>
        <begin position="633"/>
        <end position="859"/>
    </location>
</feature>
<dbReference type="FunFam" id="1.20.1560.10:FF:000066">
    <property type="entry name" value="ABC multidrug transporter (Eurofung)"/>
    <property type="match status" value="1"/>
</dbReference>
<dbReference type="InterPro" id="IPR017871">
    <property type="entry name" value="ABC_transporter-like_CS"/>
</dbReference>
<dbReference type="Gene3D" id="3.40.50.300">
    <property type="entry name" value="P-loop containing nucleotide triphosphate hydrolases"/>
    <property type="match status" value="2"/>
</dbReference>
<dbReference type="InterPro" id="IPR027417">
    <property type="entry name" value="P-loop_NTPase"/>
</dbReference>
<feature type="transmembrane region" description="Helical" evidence="12">
    <location>
        <begin position="69"/>
        <end position="93"/>
    </location>
</feature>
<feature type="transmembrane region" description="Helical" evidence="12">
    <location>
        <begin position="906"/>
        <end position="929"/>
    </location>
</feature>
<keyword evidence="3" id="KW-0813">Transport</keyword>
<evidence type="ECO:0000256" key="3">
    <source>
        <dbReference type="ARBA" id="ARBA00022448"/>
    </source>
</evidence>
<evidence type="ECO:0000256" key="7">
    <source>
        <dbReference type="ARBA" id="ARBA00022840"/>
    </source>
</evidence>
<evidence type="ECO:0000256" key="6">
    <source>
        <dbReference type="ARBA" id="ARBA00022741"/>
    </source>
</evidence>
<comment type="similarity">
    <text evidence="2">Belongs to the ABC transporter superfamily. ABCC family. Conjugate transporter (TC 3.A.1.208) subfamily.</text>
</comment>
<dbReference type="Proteomes" id="UP001243989">
    <property type="component" value="Unassembled WGS sequence"/>
</dbReference>
<dbReference type="Pfam" id="PF00005">
    <property type="entry name" value="ABC_tran"/>
    <property type="match status" value="2"/>
</dbReference>
<evidence type="ECO:0000256" key="10">
    <source>
        <dbReference type="ARBA" id="ARBA00023180"/>
    </source>
</evidence>
<dbReference type="EMBL" id="JAHMHQ010000030">
    <property type="protein sequence ID" value="KAK1623308.1"/>
    <property type="molecule type" value="Genomic_DNA"/>
</dbReference>
<dbReference type="RefSeq" id="XP_060439303.1">
    <property type="nucleotide sequence ID" value="XM_060581803.1"/>
</dbReference>
<evidence type="ECO:0000259" key="14">
    <source>
        <dbReference type="PROSITE" id="PS50929"/>
    </source>
</evidence>
<keyword evidence="7" id="KW-0067">ATP-binding</keyword>
<dbReference type="PROSITE" id="PS50929">
    <property type="entry name" value="ABC_TM1F"/>
    <property type="match status" value="2"/>
</dbReference>
<dbReference type="InterPro" id="IPR044726">
    <property type="entry name" value="ABCC_6TM_D2"/>
</dbReference>
<keyword evidence="16" id="KW-1185">Reference proteome</keyword>
<keyword evidence="9 12" id="KW-0472">Membrane</keyword>
<dbReference type="GeneID" id="85466665"/>
<feature type="transmembrane region" description="Helical" evidence="12">
    <location>
        <begin position="1030"/>
        <end position="1050"/>
    </location>
</feature>
<dbReference type="FunFam" id="3.40.50.300:FF:001854">
    <property type="entry name" value="ABC multidrug transporter (Eurofung)"/>
    <property type="match status" value="1"/>
</dbReference>
<dbReference type="GO" id="GO:0140359">
    <property type="term" value="F:ABC-type transporter activity"/>
    <property type="evidence" value="ECO:0007669"/>
    <property type="project" value="InterPro"/>
</dbReference>
<dbReference type="FunFam" id="3.40.50.300:FF:000838">
    <property type="entry name" value="ABC multidrug transporter (Eurofung)"/>
    <property type="match status" value="1"/>
</dbReference>
<dbReference type="InterPro" id="IPR044746">
    <property type="entry name" value="ABCC_6TM_D1"/>
</dbReference>
<dbReference type="PROSITE" id="PS00211">
    <property type="entry name" value="ABC_TRANSPORTER_1"/>
    <property type="match status" value="2"/>
</dbReference>
<comment type="caution">
    <text evidence="15">The sequence shown here is derived from an EMBL/GenBank/DDBJ whole genome shotgun (WGS) entry which is preliminary data.</text>
</comment>